<dbReference type="Proteomes" id="UP000596977">
    <property type="component" value="Unassembled WGS sequence"/>
</dbReference>
<protein>
    <recommendedName>
        <fullName evidence="4">GntR C-terminal domain-containing protein</fullName>
    </recommendedName>
</protein>
<dbReference type="Pfam" id="PF07729">
    <property type="entry name" value="FCD"/>
    <property type="match status" value="1"/>
</dbReference>
<dbReference type="AlphaFoldDB" id="A0A916R9D5"/>
<name>A0A916R9D5_9HYPH</name>
<dbReference type="InterPro" id="IPR011711">
    <property type="entry name" value="GntR_C"/>
</dbReference>
<dbReference type="Gene3D" id="1.20.120.530">
    <property type="entry name" value="GntR ligand-binding domain-like"/>
    <property type="match status" value="1"/>
</dbReference>
<accession>A0A916R9D5</accession>
<keyword evidence="2" id="KW-0238">DNA-binding</keyword>
<dbReference type="GO" id="GO:0003677">
    <property type="term" value="F:DNA binding"/>
    <property type="evidence" value="ECO:0007669"/>
    <property type="project" value="UniProtKB-KW"/>
</dbReference>
<feature type="domain" description="GntR C-terminal" evidence="4">
    <location>
        <begin position="2"/>
        <end position="101"/>
    </location>
</feature>
<dbReference type="InterPro" id="IPR008920">
    <property type="entry name" value="TF_FadR/GntR_C"/>
</dbReference>
<gene>
    <name evidence="5" type="ORF">GCM10011499_10970</name>
</gene>
<evidence type="ECO:0000313" key="5">
    <source>
        <dbReference type="EMBL" id="GGA43205.1"/>
    </source>
</evidence>
<evidence type="ECO:0000256" key="2">
    <source>
        <dbReference type="ARBA" id="ARBA00023125"/>
    </source>
</evidence>
<comment type="caution">
    <text evidence="5">The sequence shown here is derived from an EMBL/GenBank/DDBJ whole genome shotgun (WGS) entry which is preliminary data.</text>
</comment>
<keyword evidence="6" id="KW-1185">Reference proteome</keyword>
<keyword evidence="3" id="KW-0804">Transcription</keyword>
<dbReference type="EMBL" id="BMKB01000002">
    <property type="protein sequence ID" value="GGA43205.1"/>
    <property type="molecule type" value="Genomic_DNA"/>
</dbReference>
<reference evidence="5 6" key="1">
    <citation type="journal article" date="2014" name="Int. J. Syst. Evol. Microbiol.">
        <title>Complete genome sequence of Corynebacterium casei LMG S-19264T (=DSM 44701T), isolated from a smear-ripened cheese.</title>
        <authorList>
            <consortium name="US DOE Joint Genome Institute (JGI-PGF)"/>
            <person name="Walter F."/>
            <person name="Albersmeier A."/>
            <person name="Kalinowski J."/>
            <person name="Ruckert C."/>
        </authorList>
    </citation>
    <scope>NUCLEOTIDE SEQUENCE [LARGE SCALE GENOMIC DNA]</scope>
    <source>
        <strain evidence="5 6">CGMCC 1.15896</strain>
    </source>
</reference>
<evidence type="ECO:0000256" key="3">
    <source>
        <dbReference type="ARBA" id="ARBA00023163"/>
    </source>
</evidence>
<organism evidence="5 6">
    <name type="scientific">Pelagibacterium lentulum</name>
    <dbReference type="NCBI Taxonomy" id="2029865"/>
    <lineage>
        <taxon>Bacteria</taxon>
        <taxon>Pseudomonadati</taxon>
        <taxon>Pseudomonadota</taxon>
        <taxon>Alphaproteobacteria</taxon>
        <taxon>Hyphomicrobiales</taxon>
        <taxon>Devosiaceae</taxon>
        <taxon>Pelagibacterium</taxon>
    </lineage>
</organism>
<sequence length="118" mass="13105">MADIKAANEALKEQLSAGELGRDEDLAFHDAISHASGNEYFGHLLNEIRKPIVGTVALGLELARDRSSALRTRVVEEHNWIISAISIQDSEGAATYMRYHLFQARAGLVDVHHLNREN</sequence>
<dbReference type="SUPFAM" id="SSF48008">
    <property type="entry name" value="GntR ligand-binding domain-like"/>
    <property type="match status" value="1"/>
</dbReference>
<keyword evidence="1" id="KW-0805">Transcription regulation</keyword>
<evidence type="ECO:0000313" key="6">
    <source>
        <dbReference type="Proteomes" id="UP000596977"/>
    </source>
</evidence>
<evidence type="ECO:0000259" key="4">
    <source>
        <dbReference type="Pfam" id="PF07729"/>
    </source>
</evidence>
<evidence type="ECO:0000256" key="1">
    <source>
        <dbReference type="ARBA" id="ARBA00023015"/>
    </source>
</evidence>
<proteinExistence type="predicted"/>